<dbReference type="AlphaFoldDB" id="A0A7Y4LE38"/>
<dbReference type="Pfam" id="PF10670">
    <property type="entry name" value="DUF4198"/>
    <property type="match status" value="1"/>
</dbReference>
<organism evidence="2 3">
    <name type="scientific">Pelistega europaea</name>
    <dbReference type="NCBI Taxonomy" id="106147"/>
    <lineage>
        <taxon>Bacteria</taxon>
        <taxon>Pseudomonadati</taxon>
        <taxon>Pseudomonadota</taxon>
        <taxon>Betaproteobacteria</taxon>
        <taxon>Burkholderiales</taxon>
        <taxon>Alcaligenaceae</taxon>
        <taxon>Pelistega</taxon>
    </lineage>
</organism>
<sequence>MKKYLLALGLLSTATLASAHNIWVESVPSQQNQYVVKFGHETTESYPENKLKKVQYLNQGGELKSVNVFFSKGEAYFTVNDANIIFVEFNNGIWSKLPNGKYVEKTKQQEPSAVSSTNPIKYGKAILKWNEQAFKPHQQAYEIIPLTQPKVGEPLQVLVLHDGKPISGAKVSVSEDMPAQLSDDKGVALFNQVKLGENRIWAGFEEKSTSPNYDKKSIEYLLTFTVK</sequence>
<accession>A0A7Y4LE38</accession>
<keyword evidence="3" id="KW-1185">Reference proteome</keyword>
<name>A0A7Y4LE38_9BURK</name>
<evidence type="ECO:0000313" key="3">
    <source>
        <dbReference type="Proteomes" id="UP000541421"/>
    </source>
</evidence>
<evidence type="ECO:0000313" key="2">
    <source>
        <dbReference type="EMBL" id="NOL50516.1"/>
    </source>
</evidence>
<dbReference type="InterPro" id="IPR019613">
    <property type="entry name" value="DUF4198"/>
</dbReference>
<feature type="signal peptide" evidence="1">
    <location>
        <begin position="1"/>
        <end position="19"/>
    </location>
</feature>
<protein>
    <submittedName>
        <fullName evidence="2">DUF4198 domain-containing protein</fullName>
    </submittedName>
</protein>
<dbReference type="EMBL" id="JABGBO010000013">
    <property type="protein sequence ID" value="NOL50516.1"/>
    <property type="molecule type" value="Genomic_DNA"/>
</dbReference>
<comment type="caution">
    <text evidence="2">The sequence shown here is derived from an EMBL/GenBank/DDBJ whole genome shotgun (WGS) entry which is preliminary data.</text>
</comment>
<keyword evidence="1" id="KW-0732">Signal</keyword>
<proteinExistence type="predicted"/>
<feature type="chain" id="PRO_5031542638" evidence="1">
    <location>
        <begin position="20"/>
        <end position="227"/>
    </location>
</feature>
<gene>
    <name evidence="2" type="ORF">HKX40_10290</name>
</gene>
<dbReference type="Proteomes" id="UP000541421">
    <property type="component" value="Unassembled WGS sequence"/>
</dbReference>
<evidence type="ECO:0000256" key="1">
    <source>
        <dbReference type="SAM" id="SignalP"/>
    </source>
</evidence>
<reference evidence="2 3" key="1">
    <citation type="submission" date="2020-05" db="EMBL/GenBank/DDBJ databases">
        <authorList>
            <person name="Niu N."/>
        </authorList>
    </citation>
    <scope>NUCLEOTIDE SEQUENCE [LARGE SCALE GENOMIC DNA]</scope>
    <source>
        <strain evidence="2 3">LMG10982</strain>
    </source>
</reference>
<dbReference type="RefSeq" id="WP_171589500.1">
    <property type="nucleotide sequence ID" value="NZ_JABGBO010000013.1"/>
</dbReference>